<dbReference type="EMBL" id="BQXS01010115">
    <property type="protein sequence ID" value="GKT33014.1"/>
    <property type="molecule type" value="Genomic_DNA"/>
</dbReference>
<organism evidence="2 3">
    <name type="scientific">Aduncisulcus paluster</name>
    <dbReference type="NCBI Taxonomy" id="2918883"/>
    <lineage>
        <taxon>Eukaryota</taxon>
        <taxon>Metamonada</taxon>
        <taxon>Carpediemonas-like organisms</taxon>
        <taxon>Aduncisulcus</taxon>
    </lineage>
</organism>
<dbReference type="Proteomes" id="UP001057375">
    <property type="component" value="Unassembled WGS sequence"/>
</dbReference>
<feature type="non-terminal residue" evidence="2">
    <location>
        <position position="378"/>
    </location>
</feature>
<protein>
    <submittedName>
        <fullName evidence="2">Uncharacterized protein</fullName>
    </submittedName>
</protein>
<comment type="caution">
    <text evidence="2">The sequence shown here is derived from an EMBL/GenBank/DDBJ whole genome shotgun (WGS) entry which is preliminary data.</text>
</comment>
<evidence type="ECO:0000313" key="2">
    <source>
        <dbReference type="EMBL" id="GKT33014.1"/>
    </source>
</evidence>
<evidence type="ECO:0000313" key="3">
    <source>
        <dbReference type="Proteomes" id="UP001057375"/>
    </source>
</evidence>
<sequence length="378" mass="44039">MEHGIHNLHTYERIKKDTKQYISQSSIDIIPQYYQSRRNKVSTKFKGYADSEPVFPIVTSSTCDMFGEDSFDDRLHPDKKEYKDEYGFSNPSFELPPSLLNIQIARGNSPIPSHIIAGICDGDVLRDKVRSIEDLKAARSRAISVDPFSFPKAYDISPFRRYSATFSIGEYLHDDLIDDYRIHAERKQRRQQVYSILRKTGIFPPPKLSFSSSFDDYKYIKSFSISSYLKSLNIKPFLSSSPQRHQQALQEHSTLEFNLMSESPMSHFISYLPLKEVVDSLLHSSEASLGLSFSYAKDRDHHEEVSRDKCKELSYKSQYIYVTWSCLSPRLTMDHQDPRLTMDHQEKEEEKGEEKEEEKDEEKGEEKGEERYRAPIYL</sequence>
<evidence type="ECO:0000256" key="1">
    <source>
        <dbReference type="SAM" id="MobiDB-lite"/>
    </source>
</evidence>
<accession>A0ABQ5KP01</accession>
<reference evidence="2" key="1">
    <citation type="submission" date="2022-03" db="EMBL/GenBank/DDBJ databases">
        <title>Draft genome sequence of Aduncisulcus paluster, a free-living microaerophilic Fornicata.</title>
        <authorList>
            <person name="Yuyama I."/>
            <person name="Kume K."/>
            <person name="Tamura T."/>
            <person name="Inagaki Y."/>
            <person name="Hashimoto T."/>
        </authorList>
    </citation>
    <scope>NUCLEOTIDE SEQUENCE</scope>
    <source>
        <strain evidence="2">NY0171</strain>
    </source>
</reference>
<proteinExistence type="predicted"/>
<feature type="region of interest" description="Disordered" evidence="1">
    <location>
        <begin position="336"/>
        <end position="378"/>
    </location>
</feature>
<feature type="compositionally biased region" description="Basic and acidic residues" evidence="1">
    <location>
        <begin position="361"/>
        <end position="378"/>
    </location>
</feature>
<keyword evidence="3" id="KW-1185">Reference proteome</keyword>
<gene>
    <name evidence="2" type="ORF">ADUPG1_007042</name>
</gene>
<feature type="compositionally biased region" description="Basic and acidic residues" evidence="1">
    <location>
        <begin position="336"/>
        <end position="354"/>
    </location>
</feature>
<name>A0ABQ5KP01_9EUKA</name>